<protein>
    <recommendedName>
        <fullName evidence="2">Enoyl reductase (ER) domain-containing protein</fullName>
    </recommendedName>
</protein>
<dbReference type="Pfam" id="PF08240">
    <property type="entry name" value="ADH_N"/>
    <property type="match status" value="1"/>
</dbReference>
<dbReference type="Gene3D" id="3.40.50.720">
    <property type="entry name" value="NAD(P)-binding Rossmann-like Domain"/>
    <property type="match status" value="1"/>
</dbReference>
<dbReference type="SMART" id="SM00829">
    <property type="entry name" value="PKS_ER"/>
    <property type="match status" value="1"/>
</dbReference>
<dbReference type="CDD" id="cd05289">
    <property type="entry name" value="MDR_like_2"/>
    <property type="match status" value="1"/>
</dbReference>
<dbReference type="InterPro" id="IPR013154">
    <property type="entry name" value="ADH-like_N"/>
</dbReference>
<sequence length="343" mass="37341">MQAIRVHPAPPSCDPYSPSNPAPVSALHLDENIPVPKLSKPGELLIRVKATTVIRDMLTWPETYHHDYAIMGNDLSGIVIEAFDDSSKFKPGDEVFGMTHVDRAAAWAEYAMVKEEEIARKPKGLSWEQAAALPLSAHTAYEALFVHAGIAIPSVDTALRNKAQSSQSSQRQKQILITGAAGAVGIHLVQLASAAGLHVVAATSSNARNQDFLRSLGADETTEYALLDGYQPDFDIIVDAVGGDVLARCWNYVKDDGVLISVDSASYNFVEEHKNRGIRKAGVRALFFIVTGSGEALQYLAELAERGILQSLVIQTYPFERVREAYEHANGRHTGRGKILLVN</sequence>
<dbReference type="InterPro" id="IPR020843">
    <property type="entry name" value="ER"/>
</dbReference>
<feature type="compositionally biased region" description="Pro residues" evidence="1">
    <location>
        <begin position="8"/>
        <end position="21"/>
    </location>
</feature>
<evidence type="ECO:0000313" key="3">
    <source>
        <dbReference type="EMBL" id="KAE8326744.1"/>
    </source>
</evidence>
<dbReference type="SUPFAM" id="SSF50129">
    <property type="entry name" value="GroES-like"/>
    <property type="match status" value="1"/>
</dbReference>
<dbReference type="SUPFAM" id="SSF51735">
    <property type="entry name" value="NAD(P)-binding Rossmann-fold domains"/>
    <property type="match status" value="1"/>
</dbReference>
<dbReference type="GO" id="GO:0016491">
    <property type="term" value="F:oxidoreductase activity"/>
    <property type="evidence" value="ECO:0007669"/>
    <property type="project" value="InterPro"/>
</dbReference>
<feature type="domain" description="Enoyl reductase (ER)" evidence="2">
    <location>
        <begin position="22"/>
        <end position="341"/>
    </location>
</feature>
<dbReference type="InterPro" id="IPR011032">
    <property type="entry name" value="GroES-like_sf"/>
</dbReference>
<accession>A0A5N6X0M5</accession>
<dbReference type="EMBL" id="ML741797">
    <property type="protein sequence ID" value="KAE8326744.1"/>
    <property type="molecule type" value="Genomic_DNA"/>
</dbReference>
<dbReference type="PANTHER" id="PTHR43482:SF4">
    <property type="entry name" value="ALCOHOL DEHYDROGENASE, PUTATIVE (AFU_ORTHOLOGUE AFUA_7G06260)-RELATED"/>
    <property type="match status" value="1"/>
</dbReference>
<dbReference type="InterPro" id="IPR052585">
    <property type="entry name" value="Lipid_raft_assoc_Zn_ADH"/>
</dbReference>
<name>A0A5N6X0M5_9EURO</name>
<dbReference type="Pfam" id="PF13602">
    <property type="entry name" value="ADH_zinc_N_2"/>
    <property type="match status" value="1"/>
</dbReference>
<dbReference type="Proteomes" id="UP000325945">
    <property type="component" value="Unassembled WGS sequence"/>
</dbReference>
<gene>
    <name evidence="3" type="ORF">BDV39DRAFT_193355</name>
</gene>
<evidence type="ECO:0000256" key="1">
    <source>
        <dbReference type="SAM" id="MobiDB-lite"/>
    </source>
</evidence>
<dbReference type="Gene3D" id="3.90.180.10">
    <property type="entry name" value="Medium-chain alcohol dehydrogenases, catalytic domain"/>
    <property type="match status" value="1"/>
</dbReference>
<proteinExistence type="predicted"/>
<dbReference type="InterPro" id="IPR036291">
    <property type="entry name" value="NAD(P)-bd_dom_sf"/>
</dbReference>
<feature type="region of interest" description="Disordered" evidence="1">
    <location>
        <begin position="1"/>
        <end position="21"/>
    </location>
</feature>
<evidence type="ECO:0000313" key="4">
    <source>
        <dbReference type="Proteomes" id="UP000325945"/>
    </source>
</evidence>
<dbReference type="AlphaFoldDB" id="A0A5N6X0M5"/>
<dbReference type="PANTHER" id="PTHR43482">
    <property type="entry name" value="PROTEIN AST1-RELATED"/>
    <property type="match status" value="1"/>
</dbReference>
<organism evidence="3 4">
    <name type="scientific">Aspergillus sergii</name>
    <dbReference type="NCBI Taxonomy" id="1034303"/>
    <lineage>
        <taxon>Eukaryota</taxon>
        <taxon>Fungi</taxon>
        <taxon>Dikarya</taxon>
        <taxon>Ascomycota</taxon>
        <taxon>Pezizomycotina</taxon>
        <taxon>Eurotiomycetes</taxon>
        <taxon>Eurotiomycetidae</taxon>
        <taxon>Eurotiales</taxon>
        <taxon>Aspergillaceae</taxon>
        <taxon>Aspergillus</taxon>
        <taxon>Aspergillus subgen. Circumdati</taxon>
    </lineage>
</organism>
<evidence type="ECO:0000259" key="2">
    <source>
        <dbReference type="SMART" id="SM00829"/>
    </source>
</evidence>
<reference evidence="4" key="1">
    <citation type="submission" date="2019-04" db="EMBL/GenBank/DDBJ databases">
        <title>Friends and foes A comparative genomics studyof 23 Aspergillus species from section Flavi.</title>
        <authorList>
            <consortium name="DOE Joint Genome Institute"/>
            <person name="Kjaerbolling I."/>
            <person name="Vesth T."/>
            <person name="Frisvad J.C."/>
            <person name="Nybo J.L."/>
            <person name="Theobald S."/>
            <person name="Kildgaard S."/>
            <person name="Isbrandt T."/>
            <person name="Kuo A."/>
            <person name="Sato A."/>
            <person name="Lyhne E.K."/>
            <person name="Kogle M.E."/>
            <person name="Wiebenga A."/>
            <person name="Kun R.S."/>
            <person name="Lubbers R.J."/>
            <person name="Makela M.R."/>
            <person name="Barry K."/>
            <person name="Chovatia M."/>
            <person name="Clum A."/>
            <person name="Daum C."/>
            <person name="Haridas S."/>
            <person name="He G."/>
            <person name="LaButti K."/>
            <person name="Lipzen A."/>
            <person name="Mondo S."/>
            <person name="Riley R."/>
            <person name="Salamov A."/>
            <person name="Simmons B.A."/>
            <person name="Magnuson J.K."/>
            <person name="Henrissat B."/>
            <person name="Mortensen U.H."/>
            <person name="Larsen T.O."/>
            <person name="Devries R.P."/>
            <person name="Grigoriev I.V."/>
            <person name="Machida M."/>
            <person name="Baker S.E."/>
            <person name="Andersen M.R."/>
        </authorList>
    </citation>
    <scope>NUCLEOTIDE SEQUENCE [LARGE SCALE GENOMIC DNA]</scope>
    <source>
        <strain evidence="4">CBS 130017</strain>
    </source>
</reference>
<keyword evidence="4" id="KW-1185">Reference proteome</keyword>